<dbReference type="Pfam" id="PF00171">
    <property type="entry name" value="Aldedh"/>
    <property type="match status" value="1"/>
</dbReference>
<dbReference type="Proteomes" id="UP000027920">
    <property type="component" value="Unassembled WGS sequence"/>
</dbReference>
<gene>
    <name evidence="8" type="ORF">A1O9_12585</name>
</gene>
<dbReference type="RefSeq" id="XP_013254026.1">
    <property type="nucleotide sequence ID" value="XM_013398572.1"/>
</dbReference>
<dbReference type="AlphaFoldDB" id="A0A072NUZ5"/>
<feature type="active site" evidence="5">
    <location>
        <position position="256"/>
    </location>
</feature>
<keyword evidence="9" id="KW-1185">Reference proteome</keyword>
<evidence type="ECO:0000259" key="7">
    <source>
        <dbReference type="Pfam" id="PF00171"/>
    </source>
</evidence>
<reference evidence="8 9" key="1">
    <citation type="submission" date="2013-03" db="EMBL/GenBank/DDBJ databases">
        <title>The Genome Sequence of Exophiala aquamarina CBS 119918.</title>
        <authorList>
            <consortium name="The Broad Institute Genomics Platform"/>
            <person name="Cuomo C."/>
            <person name="de Hoog S."/>
            <person name="Gorbushina A."/>
            <person name="Walker B."/>
            <person name="Young S.K."/>
            <person name="Zeng Q."/>
            <person name="Gargeya S."/>
            <person name="Fitzgerald M."/>
            <person name="Haas B."/>
            <person name="Abouelleil A."/>
            <person name="Allen A.W."/>
            <person name="Alvarado L."/>
            <person name="Arachchi H.M."/>
            <person name="Berlin A.M."/>
            <person name="Chapman S.B."/>
            <person name="Gainer-Dewar J."/>
            <person name="Goldberg J."/>
            <person name="Griggs A."/>
            <person name="Gujja S."/>
            <person name="Hansen M."/>
            <person name="Howarth C."/>
            <person name="Imamovic A."/>
            <person name="Ireland A."/>
            <person name="Larimer J."/>
            <person name="McCowan C."/>
            <person name="Murphy C."/>
            <person name="Pearson M."/>
            <person name="Poon T.W."/>
            <person name="Priest M."/>
            <person name="Roberts A."/>
            <person name="Saif S."/>
            <person name="Shea T."/>
            <person name="Sisk P."/>
            <person name="Sykes S."/>
            <person name="Wortman J."/>
            <person name="Nusbaum C."/>
            <person name="Birren B."/>
        </authorList>
    </citation>
    <scope>NUCLEOTIDE SEQUENCE [LARGE SCALE GENOMIC DNA]</scope>
    <source>
        <strain evidence="8 9">CBS 119918</strain>
    </source>
</reference>
<accession>A0A072NUZ5</accession>
<dbReference type="FunFam" id="3.40.605.10:FF:000026">
    <property type="entry name" value="Aldehyde dehydrogenase, putative"/>
    <property type="match status" value="1"/>
</dbReference>
<dbReference type="InterPro" id="IPR029510">
    <property type="entry name" value="Ald_DH_CS_GLU"/>
</dbReference>
<dbReference type="Gene3D" id="3.40.605.10">
    <property type="entry name" value="Aldehyde Dehydrogenase, Chain A, domain 1"/>
    <property type="match status" value="1"/>
</dbReference>
<evidence type="ECO:0000256" key="2">
    <source>
        <dbReference type="ARBA" id="ARBA00023002"/>
    </source>
</evidence>
<evidence type="ECO:0000313" key="8">
    <source>
        <dbReference type="EMBL" id="KEF51436.1"/>
    </source>
</evidence>
<dbReference type="OrthoDB" id="310895at2759"/>
<dbReference type="EMBL" id="AMGV01000024">
    <property type="protein sequence ID" value="KEF51436.1"/>
    <property type="molecule type" value="Genomic_DNA"/>
</dbReference>
<protein>
    <recommendedName>
        <fullName evidence="3">aldehyde dehydrogenase (NAD(+))</fullName>
        <ecNumber evidence="3">1.2.1.3</ecNumber>
    </recommendedName>
</protein>
<name>A0A072NUZ5_9EURO</name>
<keyword evidence="2 6" id="KW-0560">Oxidoreductase</keyword>
<dbReference type="InterPro" id="IPR016162">
    <property type="entry name" value="Ald_DH_N"/>
</dbReference>
<dbReference type="VEuPathDB" id="FungiDB:A1O9_12585"/>
<comment type="similarity">
    <text evidence="1 6">Belongs to the aldehyde dehydrogenase family.</text>
</comment>
<comment type="catalytic activity">
    <reaction evidence="4">
        <text>an aldehyde + NAD(+) + H2O = a carboxylate + NADH + 2 H(+)</text>
        <dbReference type="Rhea" id="RHEA:16185"/>
        <dbReference type="ChEBI" id="CHEBI:15377"/>
        <dbReference type="ChEBI" id="CHEBI:15378"/>
        <dbReference type="ChEBI" id="CHEBI:17478"/>
        <dbReference type="ChEBI" id="CHEBI:29067"/>
        <dbReference type="ChEBI" id="CHEBI:57540"/>
        <dbReference type="ChEBI" id="CHEBI:57945"/>
        <dbReference type="EC" id="1.2.1.3"/>
    </reaction>
</comment>
<dbReference type="PROSITE" id="PS00687">
    <property type="entry name" value="ALDEHYDE_DEHYDR_GLU"/>
    <property type="match status" value="1"/>
</dbReference>
<evidence type="ECO:0000256" key="6">
    <source>
        <dbReference type="RuleBase" id="RU003345"/>
    </source>
</evidence>
<dbReference type="EC" id="1.2.1.3" evidence="3"/>
<organism evidence="8 9">
    <name type="scientific">Exophiala aquamarina CBS 119918</name>
    <dbReference type="NCBI Taxonomy" id="1182545"/>
    <lineage>
        <taxon>Eukaryota</taxon>
        <taxon>Fungi</taxon>
        <taxon>Dikarya</taxon>
        <taxon>Ascomycota</taxon>
        <taxon>Pezizomycotina</taxon>
        <taxon>Eurotiomycetes</taxon>
        <taxon>Chaetothyriomycetidae</taxon>
        <taxon>Chaetothyriales</taxon>
        <taxon>Herpotrichiellaceae</taxon>
        <taxon>Exophiala</taxon>
    </lineage>
</organism>
<dbReference type="InterPro" id="IPR016160">
    <property type="entry name" value="Ald_DH_CS_CYS"/>
</dbReference>
<dbReference type="GeneID" id="25287479"/>
<dbReference type="FunFam" id="3.40.309.10:FF:000012">
    <property type="entry name" value="Betaine aldehyde dehydrogenase"/>
    <property type="match status" value="1"/>
</dbReference>
<dbReference type="InterPro" id="IPR015590">
    <property type="entry name" value="Aldehyde_DH_dom"/>
</dbReference>
<dbReference type="STRING" id="1182545.A0A072NUZ5"/>
<dbReference type="Gene3D" id="3.40.309.10">
    <property type="entry name" value="Aldehyde Dehydrogenase, Chain A, domain 2"/>
    <property type="match status" value="1"/>
</dbReference>
<proteinExistence type="inferred from homology"/>
<dbReference type="InterPro" id="IPR016161">
    <property type="entry name" value="Ald_DH/histidinol_DH"/>
</dbReference>
<dbReference type="SUPFAM" id="SSF53720">
    <property type="entry name" value="ALDH-like"/>
    <property type="match status" value="1"/>
</dbReference>
<evidence type="ECO:0000256" key="5">
    <source>
        <dbReference type="PROSITE-ProRule" id="PRU10007"/>
    </source>
</evidence>
<dbReference type="GO" id="GO:0004029">
    <property type="term" value="F:aldehyde dehydrogenase (NAD+) activity"/>
    <property type="evidence" value="ECO:0007669"/>
    <property type="project" value="UniProtKB-EC"/>
</dbReference>
<evidence type="ECO:0000256" key="4">
    <source>
        <dbReference type="ARBA" id="ARBA00049194"/>
    </source>
</evidence>
<evidence type="ECO:0000256" key="1">
    <source>
        <dbReference type="ARBA" id="ARBA00009986"/>
    </source>
</evidence>
<comment type="caution">
    <text evidence="8">The sequence shown here is derived from an EMBL/GenBank/DDBJ whole genome shotgun (WGS) entry which is preliminary data.</text>
</comment>
<evidence type="ECO:0000313" key="9">
    <source>
        <dbReference type="Proteomes" id="UP000027920"/>
    </source>
</evidence>
<dbReference type="HOGENOM" id="CLU_005391_0_0_1"/>
<feature type="domain" description="Aldehyde dehydrogenase" evidence="7">
    <location>
        <begin position="22"/>
        <end position="481"/>
    </location>
</feature>
<dbReference type="GO" id="GO:0046394">
    <property type="term" value="P:carboxylic acid biosynthetic process"/>
    <property type="evidence" value="ECO:0007669"/>
    <property type="project" value="UniProtKB-ARBA"/>
</dbReference>
<dbReference type="InterPro" id="IPR016163">
    <property type="entry name" value="Ald_DH_C"/>
</dbReference>
<dbReference type="PANTHER" id="PTHR11699">
    <property type="entry name" value="ALDEHYDE DEHYDROGENASE-RELATED"/>
    <property type="match status" value="1"/>
</dbReference>
<sequence length="484" mass="51698">MAASAMTYPQGLFINNEYRTAASSTKLTLRNPWDDSVIAADVQVAGKEDVDLAVEEATKAFKGPWRKYTGQQRAGCLLKFADLVEKHADRLSQLESLPTGRPISFVTHFDVPHMAQVYRYYAGWADKIAGKTFSEENGTYKIIRQEPVGICAGIASWNCTFLYVAWKMAPALAAGCTFIFKSSEKSPFGALALGSLYAEAGFPPGVVQFVTGGSETGAMLASHMNIAKISFTGSVAGGRAVQDLATKSNLKRVTLELGGKSAAIIFKDAPLEVAAQGVGVGFLANSGQICVAASRVLVQEDIAEDFCQKIKAHFEVSGAAMGADPALPTTAHGPVVDKLQFDRIMSYIEKGKTSAKLLTGGSRIGERGCFVEPTIFVDPEPGSAVYEEEIFGPVLVVKTFKTEEEAIQLANGTIYGLAANVYTTDLNQALRVTSALEGGIISVNSPLHPEIQAPFGGVKQSGYGRELGEEGLKAYLETKSIHIK</sequence>
<dbReference type="PROSITE" id="PS00070">
    <property type="entry name" value="ALDEHYDE_DEHYDR_CYS"/>
    <property type="match status" value="1"/>
</dbReference>
<dbReference type="FunFam" id="3.40.605.10:FF:000007">
    <property type="entry name" value="NAD/NADP-dependent betaine aldehyde dehydrogenase"/>
    <property type="match status" value="1"/>
</dbReference>
<evidence type="ECO:0000256" key="3">
    <source>
        <dbReference type="ARBA" id="ARBA00024226"/>
    </source>
</evidence>